<evidence type="ECO:0000256" key="6">
    <source>
        <dbReference type="ARBA" id="ARBA00022617"/>
    </source>
</evidence>
<keyword evidence="9" id="KW-0492">Microsome</keyword>
<dbReference type="InterPro" id="IPR050476">
    <property type="entry name" value="Insect_CytP450_Detox"/>
</dbReference>
<dbReference type="Gene3D" id="1.10.630.10">
    <property type="entry name" value="Cytochrome P450"/>
    <property type="match status" value="1"/>
</dbReference>
<evidence type="ECO:0000256" key="7">
    <source>
        <dbReference type="ARBA" id="ARBA00022723"/>
    </source>
</evidence>
<keyword evidence="11" id="KW-0408">Iron</keyword>
<evidence type="ECO:0000256" key="13">
    <source>
        <dbReference type="ARBA" id="ARBA00023136"/>
    </source>
</evidence>
<evidence type="ECO:0000256" key="4">
    <source>
        <dbReference type="ARBA" id="ARBA00010617"/>
    </source>
</evidence>
<evidence type="ECO:0000256" key="12">
    <source>
        <dbReference type="ARBA" id="ARBA00023033"/>
    </source>
</evidence>
<dbReference type="SUPFAM" id="SSF48264">
    <property type="entry name" value="Cytochrome P450"/>
    <property type="match status" value="1"/>
</dbReference>
<keyword evidence="13" id="KW-0472">Membrane</keyword>
<dbReference type="GO" id="GO:0005789">
    <property type="term" value="C:endoplasmic reticulum membrane"/>
    <property type="evidence" value="ECO:0007669"/>
    <property type="project" value="UniProtKB-SubCell"/>
</dbReference>
<dbReference type="EMBL" id="AK404984">
    <property type="protein sequence ID" value="BAM20419.1"/>
    <property type="molecule type" value="mRNA"/>
</dbReference>
<evidence type="ECO:0000256" key="8">
    <source>
        <dbReference type="ARBA" id="ARBA00022824"/>
    </source>
</evidence>
<evidence type="ECO:0000256" key="1">
    <source>
        <dbReference type="ARBA" id="ARBA00001971"/>
    </source>
</evidence>
<dbReference type="GO" id="GO:0020037">
    <property type="term" value="F:heme binding"/>
    <property type="evidence" value="ECO:0007669"/>
    <property type="project" value="InterPro"/>
</dbReference>
<protein>
    <recommendedName>
        <fullName evidence="5">unspecific monooxygenase</fullName>
        <ecNumber evidence="5">1.14.14.1</ecNumber>
    </recommendedName>
</protein>
<evidence type="ECO:0000256" key="11">
    <source>
        <dbReference type="ARBA" id="ARBA00023004"/>
    </source>
</evidence>
<evidence type="ECO:0000256" key="10">
    <source>
        <dbReference type="ARBA" id="ARBA00023002"/>
    </source>
</evidence>
<dbReference type="GO" id="GO:0005506">
    <property type="term" value="F:iron ion binding"/>
    <property type="evidence" value="ECO:0007669"/>
    <property type="project" value="InterPro"/>
</dbReference>
<keyword evidence="6" id="KW-0349">Heme</keyword>
<name>I4DR79_PAPPL</name>
<evidence type="ECO:0000256" key="14">
    <source>
        <dbReference type="ARBA" id="ARBA00047827"/>
    </source>
</evidence>
<sequence>MLVTVVFVMAALAGLYLYGSRAHSYWRRRGVRHVRPLPFLGTYGSVYLMQRSTTQVATDAYWAFPDEKVVGQFWASKPQLLIRDPEIVKRVLTTDFACFYPRGLNPHKEVIEPLLRNLFFADGDLWRLLRQRMTPAFYERQAEGHVPTD</sequence>
<proteinExistence type="evidence at transcript level"/>
<comment type="cofactor">
    <cofactor evidence="1">
        <name>heme</name>
        <dbReference type="ChEBI" id="CHEBI:30413"/>
    </cofactor>
</comment>
<reference evidence="15" key="1">
    <citation type="journal article" date="2012" name="BMC Biol.">
        <title>Comprehensive microarray-based analysis for stage-specific larval camouflage pattern-associated genes in the swallowtail butterfly, Papilio xuthus.</title>
        <authorList>
            <person name="Futahashi R."/>
            <person name="Shirataki H."/>
            <person name="Narita T."/>
            <person name="Mita K."/>
            <person name="Fujiwara H."/>
        </authorList>
    </citation>
    <scope>NUCLEOTIDE SEQUENCE</scope>
    <source>
        <tissue evidence="15">Epidermis</tissue>
    </source>
</reference>
<comment type="subcellular location">
    <subcellularLocation>
        <location evidence="3">Endoplasmic reticulum membrane</location>
        <topology evidence="3">Peripheral membrane protein</topology>
    </subcellularLocation>
    <subcellularLocation>
        <location evidence="2">Microsome membrane</location>
        <topology evidence="2">Peripheral membrane protein</topology>
    </subcellularLocation>
</comment>
<keyword evidence="7" id="KW-0479">Metal-binding</keyword>
<dbReference type="GO" id="GO:0016712">
    <property type="term" value="F:oxidoreductase activity, acting on paired donors, with incorporation or reduction of molecular oxygen, reduced flavin or flavoprotein as one donor, and incorporation of one atom of oxygen"/>
    <property type="evidence" value="ECO:0007669"/>
    <property type="project" value="UniProtKB-EC"/>
</dbReference>
<organism evidence="15">
    <name type="scientific">Papilio polytes</name>
    <name type="common">Common mormon</name>
    <name type="synonym">Swallowtail butterfly</name>
    <dbReference type="NCBI Taxonomy" id="76194"/>
    <lineage>
        <taxon>Eukaryota</taxon>
        <taxon>Metazoa</taxon>
        <taxon>Ecdysozoa</taxon>
        <taxon>Arthropoda</taxon>
        <taxon>Hexapoda</taxon>
        <taxon>Insecta</taxon>
        <taxon>Pterygota</taxon>
        <taxon>Neoptera</taxon>
        <taxon>Endopterygota</taxon>
        <taxon>Lepidoptera</taxon>
        <taxon>Glossata</taxon>
        <taxon>Ditrysia</taxon>
        <taxon>Papilionoidea</taxon>
        <taxon>Papilionidae</taxon>
        <taxon>Papilioninae</taxon>
        <taxon>Papilio</taxon>
    </lineage>
</organism>
<dbReference type="PANTHER" id="PTHR24292:SF54">
    <property type="entry name" value="CYP9F3-RELATED"/>
    <property type="match status" value="1"/>
</dbReference>
<evidence type="ECO:0000256" key="5">
    <source>
        <dbReference type="ARBA" id="ARBA00012109"/>
    </source>
</evidence>
<comment type="similarity">
    <text evidence="4">Belongs to the cytochrome P450 family.</text>
</comment>
<dbReference type="AlphaFoldDB" id="I4DR79"/>
<dbReference type="InterPro" id="IPR036396">
    <property type="entry name" value="Cyt_P450_sf"/>
</dbReference>
<keyword evidence="8" id="KW-0256">Endoplasmic reticulum</keyword>
<evidence type="ECO:0000256" key="2">
    <source>
        <dbReference type="ARBA" id="ARBA00004174"/>
    </source>
</evidence>
<dbReference type="InterPro" id="IPR001128">
    <property type="entry name" value="Cyt_P450"/>
</dbReference>
<dbReference type="Pfam" id="PF00067">
    <property type="entry name" value="p450"/>
    <property type="match status" value="1"/>
</dbReference>
<dbReference type="EC" id="1.14.14.1" evidence="5"/>
<dbReference type="PANTHER" id="PTHR24292">
    <property type="entry name" value="CYTOCHROME P450"/>
    <property type="match status" value="1"/>
</dbReference>
<evidence type="ECO:0000313" key="15">
    <source>
        <dbReference type="EMBL" id="BAM20419.1"/>
    </source>
</evidence>
<evidence type="ECO:0000256" key="9">
    <source>
        <dbReference type="ARBA" id="ARBA00022848"/>
    </source>
</evidence>
<accession>I4DR79</accession>
<evidence type="ECO:0000256" key="3">
    <source>
        <dbReference type="ARBA" id="ARBA00004406"/>
    </source>
</evidence>
<keyword evidence="12" id="KW-0503">Monooxygenase</keyword>
<keyword evidence="10" id="KW-0560">Oxidoreductase</keyword>
<comment type="catalytic activity">
    <reaction evidence="14">
        <text>an organic molecule + reduced [NADPH--hemoprotein reductase] + O2 = an alcohol + oxidized [NADPH--hemoprotein reductase] + H2O + H(+)</text>
        <dbReference type="Rhea" id="RHEA:17149"/>
        <dbReference type="Rhea" id="RHEA-COMP:11964"/>
        <dbReference type="Rhea" id="RHEA-COMP:11965"/>
        <dbReference type="ChEBI" id="CHEBI:15377"/>
        <dbReference type="ChEBI" id="CHEBI:15378"/>
        <dbReference type="ChEBI" id="CHEBI:15379"/>
        <dbReference type="ChEBI" id="CHEBI:30879"/>
        <dbReference type="ChEBI" id="CHEBI:57618"/>
        <dbReference type="ChEBI" id="CHEBI:58210"/>
        <dbReference type="ChEBI" id="CHEBI:142491"/>
        <dbReference type="EC" id="1.14.14.1"/>
    </reaction>
</comment>